<dbReference type="EMBL" id="BDIP01003972">
    <property type="protein sequence ID" value="GIQ88336.1"/>
    <property type="molecule type" value="Genomic_DNA"/>
</dbReference>
<dbReference type="InterPro" id="IPR000719">
    <property type="entry name" value="Prot_kinase_dom"/>
</dbReference>
<dbReference type="Gene3D" id="1.10.510.10">
    <property type="entry name" value="Transferase(Phosphotransferase) domain 1"/>
    <property type="match status" value="1"/>
</dbReference>
<comment type="caution">
    <text evidence="2">The sequence shown here is derived from an EMBL/GenBank/DDBJ whole genome shotgun (WGS) entry which is preliminary data.</text>
</comment>
<keyword evidence="3" id="KW-1185">Reference proteome</keyword>
<sequence length="396" mass="42275">LNLSDNSIGDTGATSLSEAVPCLTQLNTLMKDTPDLGALMLELDDSESDQQYRLADLFDAPSPPNGGPIDAEADTASAETLPRGLQGHGVAAYSSLVSSSGRLKSLENSSRLLLSRLPPYPKVGNVTAVETSRCSETLSHCAAPIHTLPRKSFSKLYLSEGQILGSGAFSTVVKATDALTGAVVAAKIESVYNELVLLGLVTLKKANVAHRDLKCWEQGHKNGKYPLRGTACARDVYSAGVIFAQLMSGQSVVDDVVSACLASSDALGRLQELLLDQPFTLDIRENMASSVPGLTDLVNSMTQRNPSDRPPVETLALQVKHMIEQYGDESLSTTLSAMVKANSTRELPGLHVAKTEWALRSSGNSLPDSARIFHSCPEYTGDRCRDSKLTLSVGRE</sequence>
<feature type="domain" description="Protein kinase" evidence="1">
    <location>
        <begin position="158"/>
        <end position="323"/>
    </location>
</feature>
<dbReference type="InterPro" id="IPR011009">
    <property type="entry name" value="Kinase-like_dom_sf"/>
</dbReference>
<accession>A0A9K3D402</accession>
<name>A0A9K3D402_9EUKA</name>
<dbReference type="Proteomes" id="UP000265618">
    <property type="component" value="Unassembled WGS sequence"/>
</dbReference>
<organism evidence="2 3">
    <name type="scientific">Kipferlia bialata</name>
    <dbReference type="NCBI Taxonomy" id="797122"/>
    <lineage>
        <taxon>Eukaryota</taxon>
        <taxon>Metamonada</taxon>
        <taxon>Carpediemonas-like organisms</taxon>
        <taxon>Kipferlia</taxon>
    </lineage>
</organism>
<dbReference type="AlphaFoldDB" id="A0A9K3D402"/>
<protein>
    <recommendedName>
        <fullName evidence="1">Protein kinase domain-containing protein</fullName>
    </recommendedName>
</protein>
<gene>
    <name evidence="2" type="ORF">KIPB_010562</name>
</gene>
<dbReference type="GO" id="GO:0004672">
    <property type="term" value="F:protein kinase activity"/>
    <property type="evidence" value="ECO:0007669"/>
    <property type="project" value="InterPro"/>
</dbReference>
<evidence type="ECO:0000313" key="3">
    <source>
        <dbReference type="Proteomes" id="UP000265618"/>
    </source>
</evidence>
<evidence type="ECO:0000313" key="2">
    <source>
        <dbReference type="EMBL" id="GIQ88336.1"/>
    </source>
</evidence>
<proteinExistence type="predicted"/>
<reference evidence="2 3" key="1">
    <citation type="journal article" date="2018" name="PLoS ONE">
        <title>The draft genome of Kipferlia bialata reveals reductive genome evolution in fornicate parasites.</title>
        <authorList>
            <person name="Tanifuji G."/>
            <person name="Takabayashi S."/>
            <person name="Kume K."/>
            <person name="Takagi M."/>
            <person name="Nakayama T."/>
            <person name="Kamikawa R."/>
            <person name="Inagaki Y."/>
            <person name="Hashimoto T."/>
        </authorList>
    </citation>
    <scope>NUCLEOTIDE SEQUENCE [LARGE SCALE GENOMIC DNA]</scope>
    <source>
        <strain evidence="2">NY0173</strain>
    </source>
</reference>
<dbReference type="SUPFAM" id="SSF56112">
    <property type="entry name" value="Protein kinase-like (PK-like)"/>
    <property type="match status" value="1"/>
</dbReference>
<feature type="non-terminal residue" evidence="2">
    <location>
        <position position="1"/>
    </location>
</feature>
<dbReference type="GO" id="GO:0005524">
    <property type="term" value="F:ATP binding"/>
    <property type="evidence" value="ECO:0007669"/>
    <property type="project" value="InterPro"/>
</dbReference>
<dbReference type="SMART" id="SM00220">
    <property type="entry name" value="S_TKc"/>
    <property type="match status" value="1"/>
</dbReference>
<evidence type="ECO:0000259" key="1">
    <source>
        <dbReference type="SMART" id="SM00220"/>
    </source>
</evidence>